<gene>
    <name evidence="1" type="ORF">BSOLF_2127</name>
</gene>
<accession>A0A2R6XYB6</accession>
<dbReference type="Proteomes" id="UP000244338">
    <property type="component" value="Unassembled WGS sequence"/>
</dbReference>
<proteinExistence type="predicted"/>
<evidence type="ECO:0000313" key="1">
    <source>
        <dbReference type="EMBL" id="PTQ55418.1"/>
    </source>
</evidence>
<organism evidence="1 2">
    <name type="scientific">Candidatus Carbonibacillus altaicus</name>
    <dbReference type="NCBI Taxonomy" id="2163959"/>
    <lineage>
        <taxon>Bacteria</taxon>
        <taxon>Bacillati</taxon>
        <taxon>Bacillota</taxon>
        <taxon>Bacilli</taxon>
        <taxon>Bacillales</taxon>
        <taxon>Candidatus Carbonibacillus</taxon>
    </lineage>
</organism>
<sequence length="39" mass="4287">MGFLPSDRSMSLTSSMESLLAISFGHLSPFEPLYHLTVS</sequence>
<dbReference type="AlphaFoldDB" id="A0A2R6XYB6"/>
<evidence type="ECO:0000313" key="2">
    <source>
        <dbReference type="Proteomes" id="UP000244338"/>
    </source>
</evidence>
<dbReference type="EMBL" id="PEBX01000118">
    <property type="protein sequence ID" value="PTQ55418.1"/>
    <property type="molecule type" value="Genomic_DNA"/>
</dbReference>
<protein>
    <submittedName>
        <fullName evidence="1">Uncharacterized protein</fullName>
    </submittedName>
</protein>
<reference evidence="2" key="1">
    <citation type="journal article" date="2018" name="Sci. Rep.">
        <title>Lignite coal burning seam in the remote Altai Mountains harbors a hydrogen-driven thermophilic microbial community.</title>
        <authorList>
            <person name="Kadnikov V.V."/>
            <person name="Mardanov A.V."/>
            <person name="Ivasenko D.A."/>
            <person name="Antsiferov D.V."/>
            <person name="Beletsky A.V."/>
            <person name="Karnachuk O.V."/>
            <person name="Ravin N.V."/>
        </authorList>
    </citation>
    <scope>NUCLEOTIDE SEQUENCE [LARGE SCALE GENOMIC DNA]</scope>
</reference>
<name>A0A2R6XYB6_9BACL</name>
<comment type="caution">
    <text evidence="1">The sequence shown here is derived from an EMBL/GenBank/DDBJ whole genome shotgun (WGS) entry which is preliminary data.</text>
</comment>